<dbReference type="Proteomes" id="UP001151699">
    <property type="component" value="Chromosome C"/>
</dbReference>
<sequence>MDHDDRSSTASTVSGIYRNILQSPAPICMFYFAHPFGISSPKQNINENVTENYRQKVLNNENYINFKSTKARERNYHPNYDEHRMASYTPWPRDTWRRDYVLPPLVQLLAVQ</sequence>
<feature type="non-terminal residue" evidence="1">
    <location>
        <position position="112"/>
    </location>
</feature>
<gene>
    <name evidence="1" type="ORF">Bhyg_13478</name>
</gene>
<dbReference type="AlphaFoldDB" id="A0A9Q0MRE7"/>
<evidence type="ECO:0000313" key="1">
    <source>
        <dbReference type="EMBL" id="KAJ6634897.1"/>
    </source>
</evidence>
<dbReference type="EMBL" id="WJQU01000004">
    <property type="protein sequence ID" value="KAJ6634897.1"/>
    <property type="molecule type" value="Genomic_DNA"/>
</dbReference>
<name>A0A9Q0MRE7_9DIPT</name>
<reference evidence="1" key="1">
    <citation type="submission" date="2022-07" db="EMBL/GenBank/DDBJ databases">
        <authorList>
            <person name="Trinca V."/>
            <person name="Uliana J.V.C."/>
            <person name="Torres T.T."/>
            <person name="Ward R.J."/>
            <person name="Monesi N."/>
        </authorList>
    </citation>
    <scope>NUCLEOTIDE SEQUENCE</scope>
    <source>
        <strain evidence="1">HSMRA1968</strain>
        <tissue evidence="1">Whole embryos</tissue>
    </source>
</reference>
<organism evidence="1 2">
    <name type="scientific">Pseudolycoriella hygida</name>
    <dbReference type="NCBI Taxonomy" id="35572"/>
    <lineage>
        <taxon>Eukaryota</taxon>
        <taxon>Metazoa</taxon>
        <taxon>Ecdysozoa</taxon>
        <taxon>Arthropoda</taxon>
        <taxon>Hexapoda</taxon>
        <taxon>Insecta</taxon>
        <taxon>Pterygota</taxon>
        <taxon>Neoptera</taxon>
        <taxon>Endopterygota</taxon>
        <taxon>Diptera</taxon>
        <taxon>Nematocera</taxon>
        <taxon>Sciaroidea</taxon>
        <taxon>Sciaridae</taxon>
        <taxon>Pseudolycoriella</taxon>
    </lineage>
</organism>
<keyword evidence="2" id="KW-1185">Reference proteome</keyword>
<protein>
    <submittedName>
        <fullName evidence="1">Uncharacterized protein</fullName>
    </submittedName>
</protein>
<dbReference type="OrthoDB" id="7744532at2759"/>
<evidence type="ECO:0000313" key="2">
    <source>
        <dbReference type="Proteomes" id="UP001151699"/>
    </source>
</evidence>
<proteinExistence type="predicted"/>
<comment type="caution">
    <text evidence="1">The sequence shown here is derived from an EMBL/GenBank/DDBJ whole genome shotgun (WGS) entry which is preliminary data.</text>
</comment>
<accession>A0A9Q0MRE7</accession>